<dbReference type="GO" id="GO:0020037">
    <property type="term" value="F:heme binding"/>
    <property type="evidence" value="ECO:0007669"/>
    <property type="project" value="InterPro"/>
</dbReference>
<protein>
    <recommendedName>
        <fullName evidence="8">Cytochrome P450</fullName>
    </recommendedName>
</protein>
<evidence type="ECO:0000256" key="5">
    <source>
        <dbReference type="RuleBase" id="RU000461"/>
    </source>
</evidence>
<dbReference type="PRINTS" id="PR00463">
    <property type="entry name" value="EP450I"/>
</dbReference>
<dbReference type="Proteomes" id="UP001375240">
    <property type="component" value="Unassembled WGS sequence"/>
</dbReference>
<reference evidence="6 7" key="1">
    <citation type="submission" date="2019-10" db="EMBL/GenBank/DDBJ databases">
        <authorList>
            <person name="Palmer J.M."/>
        </authorList>
    </citation>
    <scope>NUCLEOTIDE SEQUENCE [LARGE SCALE GENOMIC DNA]</scope>
    <source>
        <strain evidence="6 7">TWF696</strain>
    </source>
</reference>
<dbReference type="PROSITE" id="PS00086">
    <property type="entry name" value="CYTOCHROME_P450"/>
    <property type="match status" value="1"/>
</dbReference>
<dbReference type="SUPFAM" id="SSF48264">
    <property type="entry name" value="Cytochrome P450"/>
    <property type="match status" value="1"/>
</dbReference>
<keyword evidence="5" id="KW-0560">Oxidoreductase</keyword>
<keyword evidence="2 4" id="KW-0479">Metal-binding</keyword>
<keyword evidence="4 5" id="KW-0349">Heme</keyword>
<dbReference type="GO" id="GO:0004497">
    <property type="term" value="F:monooxygenase activity"/>
    <property type="evidence" value="ECO:0007669"/>
    <property type="project" value="UniProtKB-KW"/>
</dbReference>
<dbReference type="PRINTS" id="PR00385">
    <property type="entry name" value="P450"/>
</dbReference>
<dbReference type="EMBL" id="JAVHNQ010000004">
    <property type="protein sequence ID" value="KAK6349522.1"/>
    <property type="molecule type" value="Genomic_DNA"/>
</dbReference>
<evidence type="ECO:0008006" key="8">
    <source>
        <dbReference type="Google" id="ProtNLM"/>
    </source>
</evidence>
<dbReference type="PANTHER" id="PTHR24305:SF234">
    <property type="entry name" value="CYTOCHROME P450"/>
    <property type="match status" value="1"/>
</dbReference>
<dbReference type="Pfam" id="PF00067">
    <property type="entry name" value="p450"/>
    <property type="match status" value="1"/>
</dbReference>
<dbReference type="AlphaFoldDB" id="A0AAV9UYA9"/>
<evidence type="ECO:0000313" key="7">
    <source>
        <dbReference type="Proteomes" id="UP001375240"/>
    </source>
</evidence>
<sequence>MVFTNFQGVLYASIGYVAFVLCRWLYRISPFHPLAKYPTPSRLAIVSQWYEFYWNGIQDGQFIFKLEEWHKKYGPIIRVGPNELHINDPEFYSIAYAPNYKFSNYTPHYNFVGTPDASMGIESNSVHKNRRIVLNPLFSKANIYKLDKNIRRHVSKLASIVSQKAWEDKDKGIYIGKLFRCLTVDVISEYAYSESLQTLDGDPDSPFFRGMRYLLRTVWVFNFLWPIQSTFQSLPYKLVRLIAPEDVRGIVDVQKLCMDQVDEFLKDPTKACAKSTHITIFQSLMEGNDAKSFVRLSRNALIGEAWSLVAAGSESTGATLTAAIYEACLNVSVQEKLHQELVEAFPDLQNDDMAYTKCEKLPYLTAFIKEVMRVAVGVPGRLPRIVPKGGTTAAGTFIPEGATVSMSIYLMHNNPDAYPDPQKFDPERWLSTNSSSIEEKYLVPFSKGSRSCVGRNLAYANLYTTLALLFRRFRFSLHEDNQLTHNWADNFVRNASGQLVVSVEEYRD</sequence>
<organism evidence="6 7">
    <name type="scientific">Orbilia brochopaga</name>
    <dbReference type="NCBI Taxonomy" id="3140254"/>
    <lineage>
        <taxon>Eukaryota</taxon>
        <taxon>Fungi</taxon>
        <taxon>Dikarya</taxon>
        <taxon>Ascomycota</taxon>
        <taxon>Pezizomycotina</taxon>
        <taxon>Orbiliomycetes</taxon>
        <taxon>Orbiliales</taxon>
        <taxon>Orbiliaceae</taxon>
        <taxon>Orbilia</taxon>
    </lineage>
</organism>
<comment type="similarity">
    <text evidence="5">Belongs to the cytochrome P450 family.</text>
</comment>
<evidence type="ECO:0000256" key="1">
    <source>
        <dbReference type="ARBA" id="ARBA00001971"/>
    </source>
</evidence>
<dbReference type="InterPro" id="IPR017972">
    <property type="entry name" value="Cyt_P450_CS"/>
</dbReference>
<evidence type="ECO:0000256" key="2">
    <source>
        <dbReference type="ARBA" id="ARBA00022723"/>
    </source>
</evidence>
<gene>
    <name evidence="6" type="ORF">TWF696_005807</name>
</gene>
<accession>A0AAV9UYA9</accession>
<dbReference type="Gene3D" id="1.10.630.10">
    <property type="entry name" value="Cytochrome P450"/>
    <property type="match status" value="1"/>
</dbReference>
<name>A0AAV9UYA9_9PEZI</name>
<evidence type="ECO:0000256" key="3">
    <source>
        <dbReference type="ARBA" id="ARBA00023004"/>
    </source>
</evidence>
<feature type="binding site" description="axial binding residue" evidence="4">
    <location>
        <position position="452"/>
    </location>
    <ligand>
        <name>heme</name>
        <dbReference type="ChEBI" id="CHEBI:30413"/>
    </ligand>
    <ligandPart>
        <name>Fe</name>
        <dbReference type="ChEBI" id="CHEBI:18248"/>
    </ligandPart>
</feature>
<dbReference type="CDD" id="cd11062">
    <property type="entry name" value="CYP58-like"/>
    <property type="match status" value="1"/>
</dbReference>
<proteinExistence type="inferred from homology"/>
<dbReference type="GO" id="GO:0016705">
    <property type="term" value="F:oxidoreductase activity, acting on paired donors, with incorporation or reduction of molecular oxygen"/>
    <property type="evidence" value="ECO:0007669"/>
    <property type="project" value="InterPro"/>
</dbReference>
<dbReference type="GO" id="GO:0005506">
    <property type="term" value="F:iron ion binding"/>
    <property type="evidence" value="ECO:0007669"/>
    <property type="project" value="InterPro"/>
</dbReference>
<comment type="caution">
    <text evidence="6">The sequence shown here is derived from an EMBL/GenBank/DDBJ whole genome shotgun (WGS) entry which is preliminary data.</text>
</comment>
<dbReference type="InterPro" id="IPR001128">
    <property type="entry name" value="Cyt_P450"/>
</dbReference>
<keyword evidence="5" id="KW-0503">Monooxygenase</keyword>
<dbReference type="InterPro" id="IPR002401">
    <property type="entry name" value="Cyt_P450_E_grp-I"/>
</dbReference>
<dbReference type="InterPro" id="IPR036396">
    <property type="entry name" value="Cyt_P450_sf"/>
</dbReference>
<keyword evidence="7" id="KW-1185">Reference proteome</keyword>
<evidence type="ECO:0000313" key="6">
    <source>
        <dbReference type="EMBL" id="KAK6349522.1"/>
    </source>
</evidence>
<dbReference type="InterPro" id="IPR050121">
    <property type="entry name" value="Cytochrome_P450_monoxygenase"/>
</dbReference>
<dbReference type="PANTHER" id="PTHR24305">
    <property type="entry name" value="CYTOCHROME P450"/>
    <property type="match status" value="1"/>
</dbReference>
<comment type="cofactor">
    <cofactor evidence="1 4">
        <name>heme</name>
        <dbReference type="ChEBI" id="CHEBI:30413"/>
    </cofactor>
</comment>
<evidence type="ECO:0000256" key="4">
    <source>
        <dbReference type="PIRSR" id="PIRSR602401-1"/>
    </source>
</evidence>
<keyword evidence="3 4" id="KW-0408">Iron</keyword>